<gene>
    <name evidence="18" type="ORF">E3N88_19217</name>
</gene>
<keyword evidence="5 16" id="KW-0812">Transmembrane</keyword>
<keyword evidence="6" id="KW-0256">Endoplasmic reticulum</keyword>
<dbReference type="Proteomes" id="UP000326396">
    <property type="component" value="Linkage Group LG18"/>
</dbReference>
<dbReference type="InterPro" id="IPR030671">
    <property type="entry name" value="Sec61-beta/Sbh"/>
</dbReference>
<keyword evidence="4" id="KW-0813">Transport</keyword>
<keyword evidence="9" id="KW-0811">Translocation</keyword>
<evidence type="ECO:0000256" key="6">
    <source>
        <dbReference type="ARBA" id="ARBA00022824"/>
    </source>
</evidence>
<dbReference type="SUPFAM" id="SSF54171">
    <property type="entry name" value="DNA-binding domain"/>
    <property type="match status" value="1"/>
</dbReference>
<dbReference type="InterPro" id="IPR001471">
    <property type="entry name" value="AP2/ERF_dom"/>
</dbReference>
<evidence type="ECO:0000256" key="7">
    <source>
        <dbReference type="ARBA" id="ARBA00022927"/>
    </source>
</evidence>
<keyword evidence="14" id="KW-0539">Nucleus</keyword>
<comment type="caution">
    <text evidence="18">The sequence shown here is derived from an EMBL/GenBank/DDBJ whole genome shotgun (WGS) entry which is preliminary data.</text>
</comment>
<keyword evidence="10" id="KW-0805">Transcription regulation</keyword>
<feature type="transmembrane region" description="Helical" evidence="16">
    <location>
        <begin position="102"/>
        <end position="121"/>
    </location>
</feature>
<dbReference type="GO" id="GO:0005634">
    <property type="term" value="C:nucleus"/>
    <property type="evidence" value="ECO:0007669"/>
    <property type="project" value="UniProtKB-SubCell"/>
</dbReference>
<keyword evidence="11" id="KW-0238">DNA-binding</keyword>
<evidence type="ECO:0000256" key="9">
    <source>
        <dbReference type="ARBA" id="ARBA00023010"/>
    </source>
</evidence>
<evidence type="ECO:0000256" key="5">
    <source>
        <dbReference type="ARBA" id="ARBA00022692"/>
    </source>
</evidence>
<dbReference type="Gene3D" id="1.25.40.180">
    <property type="match status" value="1"/>
</dbReference>
<evidence type="ECO:0000256" key="14">
    <source>
        <dbReference type="ARBA" id="ARBA00023242"/>
    </source>
</evidence>
<name>A0A5N6NMK3_9ASTR</name>
<feature type="region of interest" description="Disordered" evidence="15">
    <location>
        <begin position="161"/>
        <end position="181"/>
    </location>
</feature>
<dbReference type="GO" id="GO:0003700">
    <property type="term" value="F:DNA-binding transcription factor activity"/>
    <property type="evidence" value="ECO:0007669"/>
    <property type="project" value="InterPro"/>
</dbReference>
<comment type="subcellular location">
    <subcellularLocation>
        <location evidence="2">Endoplasmic reticulum membrane</location>
        <topology evidence="2">Single-pass membrane protein</topology>
    </subcellularLocation>
    <subcellularLocation>
        <location evidence="1">Nucleus</location>
    </subcellularLocation>
</comment>
<dbReference type="Gene3D" id="3.30.730.10">
    <property type="entry name" value="AP2/ERF domain"/>
    <property type="match status" value="1"/>
</dbReference>
<dbReference type="SMART" id="SM00380">
    <property type="entry name" value="AP2"/>
    <property type="match status" value="1"/>
</dbReference>
<dbReference type="GO" id="GO:0003677">
    <property type="term" value="F:DNA binding"/>
    <property type="evidence" value="ECO:0007669"/>
    <property type="project" value="UniProtKB-KW"/>
</dbReference>
<proteinExistence type="inferred from homology"/>
<dbReference type="InterPro" id="IPR016177">
    <property type="entry name" value="DNA-bd_dom_sf"/>
</dbReference>
<evidence type="ECO:0000256" key="8">
    <source>
        <dbReference type="ARBA" id="ARBA00022989"/>
    </source>
</evidence>
<dbReference type="InterPro" id="IPR036955">
    <property type="entry name" value="AP2/ERF_dom_sf"/>
</dbReference>
<dbReference type="GO" id="GO:0006886">
    <property type="term" value="P:intracellular protein transport"/>
    <property type="evidence" value="ECO:0007669"/>
    <property type="project" value="InterPro"/>
</dbReference>
<dbReference type="OrthoDB" id="1931494at2759"/>
<keyword evidence="7" id="KW-0653">Protein transport</keyword>
<keyword evidence="19" id="KW-1185">Reference proteome</keyword>
<keyword evidence="8 16" id="KW-1133">Transmembrane helix</keyword>
<evidence type="ECO:0000256" key="12">
    <source>
        <dbReference type="ARBA" id="ARBA00023136"/>
    </source>
</evidence>
<organism evidence="18 19">
    <name type="scientific">Mikania micrantha</name>
    <name type="common">bitter vine</name>
    <dbReference type="NCBI Taxonomy" id="192012"/>
    <lineage>
        <taxon>Eukaryota</taxon>
        <taxon>Viridiplantae</taxon>
        <taxon>Streptophyta</taxon>
        <taxon>Embryophyta</taxon>
        <taxon>Tracheophyta</taxon>
        <taxon>Spermatophyta</taxon>
        <taxon>Magnoliopsida</taxon>
        <taxon>eudicotyledons</taxon>
        <taxon>Gunneridae</taxon>
        <taxon>Pentapetalae</taxon>
        <taxon>asterids</taxon>
        <taxon>campanulids</taxon>
        <taxon>Asterales</taxon>
        <taxon>Asteraceae</taxon>
        <taxon>Asteroideae</taxon>
        <taxon>Heliantheae alliance</taxon>
        <taxon>Eupatorieae</taxon>
        <taxon>Mikania</taxon>
    </lineage>
</organism>
<dbReference type="EMBL" id="SZYD01000010">
    <property type="protein sequence ID" value="KAD4982546.1"/>
    <property type="molecule type" value="Genomic_DNA"/>
</dbReference>
<evidence type="ECO:0000256" key="11">
    <source>
        <dbReference type="ARBA" id="ARBA00023125"/>
    </source>
</evidence>
<keyword evidence="13" id="KW-0804">Transcription</keyword>
<evidence type="ECO:0000256" key="2">
    <source>
        <dbReference type="ARBA" id="ARBA00004389"/>
    </source>
</evidence>
<dbReference type="Pfam" id="PF03911">
    <property type="entry name" value="Sec61_beta"/>
    <property type="match status" value="1"/>
</dbReference>
<evidence type="ECO:0000256" key="10">
    <source>
        <dbReference type="ARBA" id="ARBA00023015"/>
    </source>
</evidence>
<feature type="domain" description="AP2/ERF" evidence="17">
    <location>
        <begin position="121"/>
        <end position="164"/>
    </location>
</feature>
<evidence type="ECO:0000256" key="3">
    <source>
        <dbReference type="ARBA" id="ARBA00006103"/>
    </source>
</evidence>
<feature type="compositionally biased region" description="Polar residues" evidence="15">
    <location>
        <begin position="170"/>
        <end position="180"/>
    </location>
</feature>
<dbReference type="PROSITE" id="PS51032">
    <property type="entry name" value="AP2_ERF"/>
    <property type="match status" value="1"/>
</dbReference>
<evidence type="ECO:0000313" key="19">
    <source>
        <dbReference type="Proteomes" id="UP000326396"/>
    </source>
</evidence>
<dbReference type="GO" id="GO:0005784">
    <property type="term" value="C:Sec61 translocon complex"/>
    <property type="evidence" value="ECO:0007669"/>
    <property type="project" value="InterPro"/>
</dbReference>
<comment type="similarity">
    <text evidence="3">Belongs to the SEC61-beta family.</text>
</comment>
<evidence type="ECO:0000256" key="15">
    <source>
        <dbReference type="SAM" id="MobiDB-lite"/>
    </source>
</evidence>
<evidence type="ECO:0000256" key="16">
    <source>
        <dbReference type="SAM" id="Phobius"/>
    </source>
</evidence>
<evidence type="ECO:0000256" key="13">
    <source>
        <dbReference type="ARBA" id="ARBA00023163"/>
    </source>
</evidence>
<evidence type="ECO:0000256" key="4">
    <source>
        <dbReference type="ARBA" id="ARBA00022448"/>
    </source>
</evidence>
<evidence type="ECO:0000256" key="1">
    <source>
        <dbReference type="ARBA" id="ARBA00004123"/>
    </source>
</evidence>
<dbReference type="AlphaFoldDB" id="A0A5N6NMK3"/>
<sequence>MAHIRSDVIKSSVEKRKLPKNLRSWLGKLKIGRNQALLAKLIDTKRMALNGAAPPRGSAAAAAANLRRRRTGGTGGAASGTAGNMLQFYTDDAPGLKISPNVVLVMSIGFIAFVAVLHVMAEIRDPGKKTRVWLGTFDTAEAAARAYDAAAREFRGAKAKTNFPTHLDQRSPSQTSTIESPSRDRVPILDLNLSYAAVQFPYNFTSPVAGFYTSPANQMVYFDRIFRQSVSKSDDSTTSCLSFTPLLQKTKV</sequence>
<reference evidence="18 19" key="1">
    <citation type="submission" date="2019-05" db="EMBL/GenBank/DDBJ databases">
        <title>Mikania micrantha, genome provides insights into the molecular mechanism of rapid growth.</title>
        <authorList>
            <person name="Liu B."/>
        </authorList>
    </citation>
    <scope>NUCLEOTIDE SEQUENCE [LARGE SCALE GENOMIC DNA]</scope>
    <source>
        <strain evidence="18">NLD-2019</strain>
        <tissue evidence="18">Leaf</tissue>
    </source>
</reference>
<accession>A0A5N6NMK3</accession>
<keyword evidence="12 16" id="KW-0472">Membrane</keyword>
<evidence type="ECO:0000313" key="18">
    <source>
        <dbReference type="EMBL" id="KAD4982546.1"/>
    </source>
</evidence>
<dbReference type="PANTHER" id="PTHR13509">
    <property type="entry name" value="SEC61 SUBUNIT BETA"/>
    <property type="match status" value="1"/>
</dbReference>
<dbReference type="InterPro" id="IPR016482">
    <property type="entry name" value="SecG/Sec61-beta/Sbh"/>
</dbReference>
<protein>
    <recommendedName>
        <fullName evidence="17">AP2/ERF domain-containing protein</fullName>
    </recommendedName>
</protein>
<evidence type="ECO:0000259" key="17">
    <source>
        <dbReference type="PROSITE" id="PS51032"/>
    </source>
</evidence>